<dbReference type="Proteomes" id="UP001597375">
    <property type="component" value="Unassembled WGS sequence"/>
</dbReference>
<dbReference type="RefSeq" id="WP_386820489.1">
    <property type="nucleotide sequence ID" value="NZ_JBHUIT010000022.1"/>
</dbReference>
<comment type="caution">
    <text evidence="2">The sequence shown here is derived from an EMBL/GenBank/DDBJ whole genome shotgun (WGS) entry which is preliminary data.</text>
</comment>
<protein>
    <submittedName>
        <fullName evidence="2">Prepilin-type N-terminal cleavage/methylation domain-containing protein</fullName>
    </submittedName>
</protein>
<dbReference type="Pfam" id="PF07963">
    <property type="entry name" value="N_methyl"/>
    <property type="match status" value="1"/>
</dbReference>
<dbReference type="NCBIfam" id="TIGR02532">
    <property type="entry name" value="IV_pilin_GFxxxE"/>
    <property type="match status" value="1"/>
</dbReference>
<proteinExistence type="predicted"/>
<keyword evidence="1" id="KW-0472">Membrane</keyword>
<keyword evidence="3" id="KW-1185">Reference proteome</keyword>
<evidence type="ECO:0000256" key="1">
    <source>
        <dbReference type="SAM" id="Phobius"/>
    </source>
</evidence>
<gene>
    <name evidence="2" type="ORF">ACFSSA_10990</name>
</gene>
<keyword evidence="1" id="KW-0812">Transmembrane</keyword>
<evidence type="ECO:0000313" key="3">
    <source>
        <dbReference type="Proteomes" id="UP001597375"/>
    </source>
</evidence>
<reference evidence="3" key="1">
    <citation type="journal article" date="2019" name="Int. J. Syst. Evol. Microbiol.">
        <title>The Global Catalogue of Microorganisms (GCM) 10K type strain sequencing project: providing services to taxonomists for standard genome sequencing and annotation.</title>
        <authorList>
            <consortium name="The Broad Institute Genomics Platform"/>
            <consortium name="The Broad Institute Genome Sequencing Center for Infectious Disease"/>
            <person name="Wu L."/>
            <person name="Ma J."/>
        </authorList>
    </citation>
    <scope>NUCLEOTIDE SEQUENCE [LARGE SCALE GENOMIC DNA]</scope>
    <source>
        <strain evidence="3">CGMCC 4.7106</strain>
    </source>
</reference>
<dbReference type="EMBL" id="JBHUIT010000022">
    <property type="protein sequence ID" value="MFD2257202.1"/>
    <property type="molecule type" value="Genomic_DNA"/>
</dbReference>
<evidence type="ECO:0000313" key="2">
    <source>
        <dbReference type="EMBL" id="MFD2257202.1"/>
    </source>
</evidence>
<sequence>MKNPIVISYRHRMHPASKGFTLMETVIAIGVLAVLLTGFLAVFTPAAQGIRRSISSQQADRLATGLEQELVTLRPGQETGTIKTGFDKGFEWIKDAGNPNSALFVYQYRGDISSLRTDGTPEPMDAIEGQPGVDYVIQSMVRKANDPEFTEDLQAIEGTIFYVKPTQLIRNEDKMSLGKIGEISNPKGENPAKASSASEYKDAVITFTAEFYGVPTKASSYLTGTKFRDRFNSARNPIFTRNLAIRR</sequence>
<accession>A0ABW5D8J0</accession>
<feature type="transmembrane region" description="Helical" evidence="1">
    <location>
        <begin position="21"/>
        <end position="43"/>
    </location>
</feature>
<organism evidence="2 3">
    <name type="scientific">Luteolibacter algae</name>
    <dbReference type="NCBI Taxonomy" id="454151"/>
    <lineage>
        <taxon>Bacteria</taxon>
        <taxon>Pseudomonadati</taxon>
        <taxon>Verrucomicrobiota</taxon>
        <taxon>Verrucomicrobiia</taxon>
        <taxon>Verrucomicrobiales</taxon>
        <taxon>Verrucomicrobiaceae</taxon>
        <taxon>Luteolibacter</taxon>
    </lineage>
</organism>
<keyword evidence="1" id="KW-1133">Transmembrane helix</keyword>
<name>A0ABW5D8J0_9BACT</name>
<dbReference type="InterPro" id="IPR012902">
    <property type="entry name" value="N_methyl_site"/>
</dbReference>